<dbReference type="AlphaFoldDB" id="A0A5B2TIS2"/>
<sequence length="80" mass="7805">MKPIIPPALPLALLLALTLASTLAGCAAGVPAAPPDTRGGGAPPSFRTTTSADAIRQARQTLQTGCARAVPGTGGGAICR</sequence>
<comment type="caution">
    <text evidence="2">The sequence shown here is derived from an EMBL/GenBank/DDBJ whole genome shotgun (WGS) entry which is preliminary data.</text>
</comment>
<keyword evidence="1" id="KW-0732">Signal</keyword>
<organism evidence="2 3">
    <name type="scientific">Teichococcus oryzae</name>
    <dbReference type="NCBI Taxonomy" id="1608942"/>
    <lineage>
        <taxon>Bacteria</taxon>
        <taxon>Pseudomonadati</taxon>
        <taxon>Pseudomonadota</taxon>
        <taxon>Alphaproteobacteria</taxon>
        <taxon>Acetobacterales</taxon>
        <taxon>Roseomonadaceae</taxon>
        <taxon>Roseomonas</taxon>
    </lineage>
</organism>
<dbReference type="RefSeq" id="WP_149811347.1">
    <property type="nucleotide sequence ID" value="NZ_VUKA01000002.1"/>
</dbReference>
<reference evidence="2 3" key="1">
    <citation type="journal article" date="2015" name="Int. J. Syst. Evol. Microbiol.">
        <title>Roseomonas oryzae sp. nov., isolated from paddy rhizosphere soil.</title>
        <authorList>
            <person name="Ramaprasad E.V."/>
            <person name="Sasikala Ch."/>
            <person name="Ramana Ch.V."/>
        </authorList>
    </citation>
    <scope>NUCLEOTIDE SEQUENCE [LARGE SCALE GENOMIC DNA]</scope>
    <source>
        <strain evidence="2 3">KCTC 42542</strain>
    </source>
</reference>
<accession>A0A5B2TIS2</accession>
<evidence type="ECO:0000256" key="1">
    <source>
        <dbReference type="SAM" id="SignalP"/>
    </source>
</evidence>
<gene>
    <name evidence="2" type="ORF">F0Q34_06360</name>
</gene>
<dbReference type="OrthoDB" id="10008722at2"/>
<feature type="signal peptide" evidence="1">
    <location>
        <begin position="1"/>
        <end position="32"/>
    </location>
</feature>
<dbReference type="EMBL" id="VUKA01000002">
    <property type="protein sequence ID" value="KAA2213690.1"/>
    <property type="molecule type" value="Genomic_DNA"/>
</dbReference>
<protein>
    <submittedName>
        <fullName evidence="2">Uncharacterized protein</fullName>
    </submittedName>
</protein>
<feature type="chain" id="PRO_5022914518" evidence="1">
    <location>
        <begin position="33"/>
        <end position="80"/>
    </location>
</feature>
<evidence type="ECO:0000313" key="3">
    <source>
        <dbReference type="Proteomes" id="UP000322110"/>
    </source>
</evidence>
<dbReference type="Proteomes" id="UP000322110">
    <property type="component" value="Unassembled WGS sequence"/>
</dbReference>
<name>A0A5B2TIS2_9PROT</name>
<proteinExistence type="predicted"/>
<evidence type="ECO:0000313" key="2">
    <source>
        <dbReference type="EMBL" id="KAA2213690.1"/>
    </source>
</evidence>
<keyword evidence="3" id="KW-1185">Reference proteome</keyword>
<dbReference type="PROSITE" id="PS51257">
    <property type="entry name" value="PROKAR_LIPOPROTEIN"/>
    <property type="match status" value="1"/>
</dbReference>